<accession>A0A2M8EJU2</accession>
<feature type="transmembrane region" description="Helical" evidence="1">
    <location>
        <begin position="56"/>
        <end position="74"/>
    </location>
</feature>
<keyword evidence="1" id="KW-0812">Transmembrane</keyword>
<dbReference type="EMBL" id="PFSK01000013">
    <property type="protein sequence ID" value="PJC23013.1"/>
    <property type="molecule type" value="Genomic_DNA"/>
</dbReference>
<dbReference type="Pfam" id="PF18895">
    <property type="entry name" value="T4SS_pilin"/>
    <property type="match status" value="1"/>
</dbReference>
<feature type="transmembrane region" description="Helical" evidence="1">
    <location>
        <begin position="95"/>
        <end position="113"/>
    </location>
</feature>
<gene>
    <name evidence="2" type="ORF">CO059_00880</name>
</gene>
<keyword evidence="1" id="KW-0472">Membrane</keyword>
<dbReference type="InterPro" id="IPR043993">
    <property type="entry name" value="T4SS_pilin"/>
</dbReference>
<reference evidence="3" key="1">
    <citation type="submission" date="2017-09" db="EMBL/GenBank/DDBJ databases">
        <title>Depth-based differentiation of microbial function through sediment-hosted aquifers and enrichment of novel symbionts in the deep terrestrial subsurface.</title>
        <authorList>
            <person name="Probst A.J."/>
            <person name="Ladd B."/>
            <person name="Jarett J.K."/>
            <person name="Geller-Mcgrath D.E."/>
            <person name="Sieber C.M.K."/>
            <person name="Emerson J.B."/>
            <person name="Anantharaman K."/>
            <person name="Thomas B.C."/>
            <person name="Malmstrom R."/>
            <person name="Stieglmeier M."/>
            <person name="Klingl A."/>
            <person name="Woyke T."/>
            <person name="Ryan C.M."/>
            <person name="Banfield J.F."/>
        </authorList>
    </citation>
    <scope>NUCLEOTIDE SEQUENCE [LARGE SCALE GENOMIC DNA]</scope>
</reference>
<sequence>MRKITQSVLGGLIGGVLALIFPAFVQAAVIPDGGGCPFEGELFIKLVNILSETIEFLLGIGAGVALLFVMIGGIQYMASGGDEKSLASAKKTITYSIIGLVVILGSILIINVLRDIFGFNYC</sequence>
<evidence type="ECO:0000313" key="3">
    <source>
        <dbReference type="Proteomes" id="UP000228781"/>
    </source>
</evidence>
<protein>
    <recommendedName>
        <fullName evidence="4">TrbC/VIRB2 family protein</fullName>
    </recommendedName>
</protein>
<dbReference type="AlphaFoldDB" id="A0A2M8EJU2"/>
<evidence type="ECO:0000313" key="2">
    <source>
        <dbReference type="EMBL" id="PJC23013.1"/>
    </source>
</evidence>
<keyword evidence="1" id="KW-1133">Transmembrane helix</keyword>
<proteinExistence type="predicted"/>
<dbReference type="Proteomes" id="UP000228781">
    <property type="component" value="Unassembled WGS sequence"/>
</dbReference>
<organism evidence="2 3">
    <name type="scientific">candidate division WWE3 bacterium CG_4_9_14_0_2_um_filter_48_10</name>
    <dbReference type="NCBI Taxonomy" id="1975078"/>
    <lineage>
        <taxon>Bacteria</taxon>
        <taxon>Katanobacteria</taxon>
    </lineage>
</organism>
<comment type="caution">
    <text evidence="2">The sequence shown here is derived from an EMBL/GenBank/DDBJ whole genome shotgun (WGS) entry which is preliminary data.</text>
</comment>
<evidence type="ECO:0000256" key="1">
    <source>
        <dbReference type="SAM" id="Phobius"/>
    </source>
</evidence>
<evidence type="ECO:0008006" key="4">
    <source>
        <dbReference type="Google" id="ProtNLM"/>
    </source>
</evidence>
<name>A0A2M8EJU2_UNCKA</name>